<name>A0A3E1F1P3_9FLAO</name>
<reference evidence="2 3" key="1">
    <citation type="submission" date="2018-08" db="EMBL/GenBank/DDBJ databases">
        <title>The draft genome squence of Brumimicrobium sp. N62.</title>
        <authorList>
            <person name="Du Z.-J."/>
            <person name="Luo H.-R."/>
        </authorList>
    </citation>
    <scope>NUCLEOTIDE SEQUENCE [LARGE SCALE GENOMIC DNA]</scope>
    <source>
        <strain evidence="2 3">N62</strain>
    </source>
</reference>
<keyword evidence="1" id="KW-1133">Transmembrane helix</keyword>
<proteinExistence type="predicted"/>
<protein>
    <recommendedName>
        <fullName evidence="4">Glycosyltransferase RgtA/B/C/D-like domain-containing protein</fullName>
    </recommendedName>
</protein>
<feature type="transmembrane region" description="Helical" evidence="1">
    <location>
        <begin position="119"/>
        <end position="139"/>
    </location>
</feature>
<feature type="transmembrane region" description="Helical" evidence="1">
    <location>
        <begin position="174"/>
        <end position="192"/>
    </location>
</feature>
<feature type="transmembrane region" description="Helical" evidence="1">
    <location>
        <begin position="204"/>
        <end position="231"/>
    </location>
</feature>
<keyword evidence="1" id="KW-0812">Transmembrane</keyword>
<evidence type="ECO:0000313" key="2">
    <source>
        <dbReference type="EMBL" id="RFC55734.1"/>
    </source>
</evidence>
<feature type="transmembrane region" description="Helical" evidence="1">
    <location>
        <begin position="151"/>
        <end position="168"/>
    </location>
</feature>
<organism evidence="2 3">
    <name type="scientific">Brumimicrobium aurantiacum</name>
    <dbReference type="NCBI Taxonomy" id="1737063"/>
    <lineage>
        <taxon>Bacteria</taxon>
        <taxon>Pseudomonadati</taxon>
        <taxon>Bacteroidota</taxon>
        <taxon>Flavobacteriia</taxon>
        <taxon>Flavobacteriales</taxon>
        <taxon>Crocinitomicaceae</taxon>
        <taxon>Brumimicrobium</taxon>
    </lineage>
</organism>
<evidence type="ECO:0000256" key="1">
    <source>
        <dbReference type="SAM" id="Phobius"/>
    </source>
</evidence>
<feature type="transmembrane region" description="Helical" evidence="1">
    <location>
        <begin position="459"/>
        <end position="476"/>
    </location>
</feature>
<feature type="transmembrane region" description="Helical" evidence="1">
    <location>
        <begin position="243"/>
        <end position="263"/>
    </location>
</feature>
<gene>
    <name evidence="2" type="ORF">DXU93_02010</name>
</gene>
<evidence type="ECO:0000313" key="3">
    <source>
        <dbReference type="Proteomes" id="UP000257127"/>
    </source>
</evidence>
<feature type="transmembrane region" description="Helical" evidence="1">
    <location>
        <begin position="482"/>
        <end position="500"/>
    </location>
</feature>
<dbReference type="Proteomes" id="UP000257127">
    <property type="component" value="Unassembled WGS sequence"/>
</dbReference>
<comment type="caution">
    <text evidence="2">The sequence shown here is derived from an EMBL/GenBank/DDBJ whole genome shotgun (WGS) entry which is preliminary data.</text>
</comment>
<keyword evidence="3" id="KW-1185">Reference proteome</keyword>
<accession>A0A3E1F1P3</accession>
<evidence type="ECO:0008006" key="4">
    <source>
        <dbReference type="Google" id="ProtNLM"/>
    </source>
</evidence>
<feature type="transmembrane region" description="Helical" evidence="1">
    <location>
        <begin position="427"/>
        <end position="447"/>
    </location>
</feature>
<dbReference type="EMBL" id="QURB01000001">
    <property type="protein sequence ID" value="RFC55734.1"/>
    <property type="molecule type" value="Genomic_DNA"/>
</dbReference>
<dbReference type="AlphaFoldDB" id="A0A3E1F1P3"/>
<feature type="transmembrane region" description="Helical" evidence="1">
    <location>
        <begin position="44"/>
        <end position="63"/>
    </location>
</feature>
<sequence>MLVKIAFIFRVARKSTGRAVSNTKINLMKLKAVSKKLNYHSTKVYLVLFVLIFIFQLVKVLIFNDFNLYQIKADGKAYIGLSENLFSKGVYEFNGSYTSRMPGITILYLPIRYFFLQHITLQFLSVFMLLFYSFSVIYFSKQLCAFFNKGIVFFILLVSILGLTDYITYWGFPFYTESLACSCLLIGFAFLLKAEKKRKNVYYFLSGAFICWLIFLRPFMIVIWILMALYIVYKFRNEIRSRLMLSLFLFTSMFIIVDSIWIIRNYSIENKFTPLQAYPDFSNHLLSYREFLKSFGGDAVEWNPNSEGLWFQNQKHLKDGGFERPSDDIFPERIFNKSFTLDSLKNLRQIYWDANNDSLILNERQFKSDLFIEKVKDFIDNYKKESPFDFYIGSRLTLLRKFIFQPFTYYLNMRNDSPVQFLIKGLIYIINAFVIIIGFFSLILFTTNSLIKRKFKAKDGLLIMVPLFLIALFPVYYGFVEYRFLVLGFPFLAYFSILLLRELSRQKN</sequence>
<keyword evidence="1" id="KW-0472">Membrane</keyword>